<evidence type="ECO:0000256" key="5">
    <source>
        <dbReference type="ARBA" id="ARBA00022692"/>
    </source>
</evidence>
<evidence type="ECO:0000256" key="2">
    <source>
        <dbReference type="ARBA" id="ARBA00007998"/>
    </source>
</evidence>
<evidence type="ECO:0000256" key="1">
    <source>
        <dbReference type="ARBA" id="ARBA00004141"/>
    </source>
</evidence>
<organism evidence="9 10">
    <name type="scientific">Cohnella lupini</name>
    <dbReference type="NCBI Taxonomy" id="1294267"/>
    <lineage>
        <taxon>Bacteria</taxon>
        <taxon>Bacillati</taxon>
        <taxon>Bacillota</taxon>
        <taxon>Bacilli</taxon>
        <taxon>Bacillales</taxon>
        <taxon>Paenibacillaceae</taxon>
        <taxon>Cohnella</taxon>
    </lineage>
</organism>
<evidence type="ECO:0000256" key="8">
    <source>
        <dbReference type="SAM" id="Phobius"/>
    </source>
</evidence>
<dbReference type="Pfam" id="PF03845">
    <property type="entry name" value="Spore_permease"/>
    <property type="match status" value="1"/>
</dbReference>
<comment type="caution">
    <text evidence="9">The sequence shown here is derived from an EMBL/GenBank/DDBJ whole genome shotgun (WGS) entry which is preliminary data.</text>
</comment>
<reference evidence="9 10" key="1">
    <citation type="submission" date="2018-07" db="EMBL/GenBank/DDBJ databases">
        <title>Genomic Encyclopedia of Type Strains, Phase III (KMG-III): the genomes of soil and plant-associated and newly described type strains.</title>
        <authorList>
            <person name="Whitman W."/>
        </authorList>
    </citation>
    <scope>NUCLEOTIDE SEQUENCE [LARGE SCALE GENOMIC DNA]</scope>
    <source>
        <strain evidence="9 10">CECT 8236</strain>
    </source>
</reference>
<feature type="transmembrane region" description="Helical" evidence="8">
    <location>
        <begin position="12"/>
        <end position="31"/>
    </location>
</feature>
<evidence type="ECO:0000313" key="10">
    <source>
        <dbReference type="Proteomes" id="UP000256869"/>
    </source>
</evidence>
<feature type="transmembrane region" description="Helical" evidence="8">
    <location>
        <begin position="305"/>
        <end position="324"/>
    </location>
</feature>
<comment type="subcellular location">
    <subcellularLocation>
        <location evidence="1">Membrane</location>
        <topology evidence="1">Multi-pass membrane protein</topology>
    </subcellularLocation>
</comment>
<evidence type="ECO:0000256" key="6">
    <source>
        <dbReference type="ARBA" id="ARBA00022989"/>
    </source>
</evidence>
<dbReference type="GO" id="GO:0009847">
    <property type="term" value="P:spore germination"/>
    <property type="evidence" value="ECO:0007669"/>
    <property type="project" value="InterPro"/>
</dbReference>
<dbReference type="Proteomes" id="UP000256869">
    <property type="component" value="Unassembled WGS sequence"/>
</dbReference>
<feature type="transmembrane region" description="Helical" evidence="8">
    <location>
        <begin position="216"/>
        <end position="240"/>
    </location>
</feature>
<comment type="similarity">
    <text evidence="2">Belongs to the amino acid-polyamine-organocation (APC) superfamily. Spore germination protein (SGP) (TC 2.A.3.9) family.</text>
</comment>
<sequence length="366" mass="40230">MLQKQKITSLQAIYLTFASAYGGVVFYHSYITSLAGRSAWIAESLSGVINILFALWVLGVASKYPGKNLFQILEMFAGKIVSTIVIFVYVGLNIVLSSLLLMLCGGLMKTFVLHNTPMWATMFLIIFLAFLIAGSGIENIARLSTTWEIVLLGILLSLVIGVISQFDSSNILPMLDSDIPSFIKAVLLAGGGHSEVILFMFVMVESLNHPGKQFTPLFLGLLVSVVFMPGAVSFLFSAVISPEEASTISFAGLNAASSITLGKFVQGLEIFELVTYVSITVLKLSANFYSSWVALESMTKRNSKVLIIIVTIVTFILTLNIRSYNQSYYYYIQVTQYCTYPFYTAVLCIVSILIYAKGKKAVLRKT</sequence>
<proteinExistence type="inferred from homology"/>
<keyword evidence="5 8" id="KW-0812">Transmembrane</keyword>
<evidence type="ECO:0000313" key="9">
    <source>
        <dbReference type="EMBL" id="RED65526.1"/>
    </source>
</evidence>
<feature type="transmembrane region" description="Helical" evidence="8">
    <location>
        <begin position="273"/>
        <end position="293"/>
    </location>
</feature>
<feature type="transmembrane region" description="Helical" evidence="8">
    <location>
        <begin position="80"/>
        <end position="103"/>
    </location>
</feature>
<feature type="transmembrane region" description="Helical" evidence="8">
    <location>
        <begin position="186"/>
        <end position="204"/>
    </location>
</feature>
<feature type="transmembrane region" description="Helical" evidence="8">
    <location>
        <begin position="37"/>
        <end position="59"/>
    </location>
</feature>
<feature type="transmembrane region" description="Helical" evidence="8">
    <location>
        <begin position="330"/>
        <end position="356"/>
    </location>
</feature>
<feature type="transmembrane region" description="Helical" evidence="8">
    <location>
        <begin position="149"/>
        <end position="166"/>
    </location>
</feature>
<keyword evidence="6 8" id="KW-1133">Transmembrane helix</keyword>
<name>A0A3D9IWN1_9BACL</name>
<accession>A0A3D9IWN1</accession>
<keyword evidence="3" id="KW-0813">Transport</keyword>
<dbReference type="OrthoDB" id="2078716at2"/>
<evidence type="ECO:0000256" key="3">
    <source>
        <dbReference type="ARBA" id="ARBA00022448"/>
    </source>
</evidence>
<gene>
    <name evidence="9" type="ORF">DFP95_10114</name>
</gene>
<dbReference type="Gene3D" id="1.20.1740.10">
    <property type="entry name" value="Amino acid/polyamine transporter I"/>
    <property type="match status" value="1"/>
</dbReference>
<keyword evidence="4" id="KW-0309">Germination</keyword>
<keyword evidence="7 8" id="KW-0472">Membrane</keyword>
<feature type="transmembrane region" description="Helical" evidence="8">
    <location>
        <begin position="118"/>
        <end position="137"/>
    </location>
</feature>
<keyword evidence="10" id="KW-1185">Reference proteome</keyword>
<evidence type="ECO:0000256" key="7">
    <source>
        <dbReference type="ARBA" id="ARBA00023136"/>
    </source>
</evidence>
<dbReference type="GO" id="GO:0016020">
    <property type="term" value="C:membrane"/>
    <property type="evidence" value="ECO:0007669"/>
    <property type="project" value="UniProtKB-SubCell"/>
</dbReference>
<dbReference type="EMBL" id="QRDY01000001">
    <property type="protein sequence ID" value="RED65526.1"/>
    <property type="molecule type" value="Genomic_DNA"/>
</dbReference>
<protein>
    <submittedName>
        <fullName evidence="9">Spore germination protein (Amino acid permease)</fullName>
    </submittedName>
</protein>
<dbReference type="AlphaFoldDB" id="A0A3D9IWN1"/>
<dbReference type="PANTHER" id="PTHR34975">
    <property type="entry name" value="SPORE GERMINATION PROTEIN A2"/>
    <property type="match status" value="1"/>
</dbReference>
<evidence type="ECO:0000256" key="4">
    <source>
        <dbReference type="ARBA" id="ARBA00022544"/>
    </source>
</evidence>
<dbReference type="RefSeq" id="WP_115990449.1">
    <property type="nucleotide sequence ID" value="NZ_QRDY01000001.1"/>
</dbReference>
<dbReference type="InterPro" id="IPR004761">
    <property type="entry name" value="Spore_GerAB"/>
</dbReference>
<dbReference type="PANTHER" id="PTHR34975:SF2">
    <property type="entry name" value="SPORE GERMINATION PROTEIN A2"/>
    <property type="match status" value="1"/>
</dbReference>